<name>A0ABV3N7J5_9GAMM</name>
<evidence type="ECO:0000313" key="2">
    <source>
        <dbReference type="Proteomes" id="UP001554567"/>
    </source>
</evidence>
<reference evidence="1 2" key="1">
    <citation type="submission" date="2024-07" db="EMBL/GenBank/DDBJ databases">
        <authorList>
            <person name="Dulla G.F.J."/>
            <person name="Delorm J.G."/>
        </authorList>
    </citation>
    <scope>NUCLEOTIDE SEQUENCE [LARGE SCALE GENOMIC DNA]</scope>
    <source>
        <strain evidence="1 2">JGD 233</strain>
    </source>
</reference>
<dbReference type="Proteomes" id="UP001554567">
    <property type="component" value="Unassembled WGS sequence"/>
</dbReference>
<comment type="caution">
    <text evidence="1">The sequence shown here is derived from an EMBL/GenBank/DDBJ whole genome shotgun (WGS) entry which is preliminary data.</text>
</comment>
<dbReference type="RefSeq" id="WP_367168711.1">
    <property type="nucleotide sequence ID" value="NZ_JBFKZN010000018.1"/>
</dbReference>
<organism evidence="1 2">
    <name type="scientific">Erwinia papayae</name>
    <dbReference type="NCBI Taxonomy" id="206499"/>
    <lineage>
        <taxon>Bacteria</taxon>
        <taxon>Pseudomonadati</taxon>
        <taxon>Pseudomonadota</taxon>
        <taxon>Gammaproteobacteria</taxon>
        <taxon>Enterobacterales</taxon>
        <taxon>Erwiniaceae</taxon>
        <taxon>Erwinia</taxon>
    </lineage>
</organism>
<keyword evidence="2" id="KW-1185">Reference proteome</keyword>
<protein>
    <submittedName>
        <fullName evidence="1">Transcriptional regulator</fullName>
    </submittedName>
</protein>
<sequence>MEQVYLLLQSQIIEFCEKGNVEGVVIERVSLKQWYPVFQVKDENAGVLKCSIRINKERELRTWADLRLLTEFLIEKCGVDECRLILKPK</sequence>
<proteinExistence type="predicted"/>
<accession>A0ABV3N7J5</accession>
<dbReference type="EMBL" id="JBFKZN010000018">
    <property type="protein sequence ID" value="MEW5291803.1"/>
    <property type="molecule type" value="Genomic_DNA"/>
</dbReference>
<gene>
    <name evidence="1" type="ORF">ABW286_21950</name>
</gene>
<evidence type="ECO:0000313" key="1">
    <source>
        <dbReference type="EMBL" id="MEW5291803.1"/>
    </source>
</evidence>